<dbReference type="PANTHER" id="PTHR23048">
    <property type="entry name" value="MYOSIN LIGHT CHAIN 1, 3"/>
    <property type="match status" value="1"/>
</dbReference>
<dbReference type="CDD" id="cd00051">
    <property type="entry name" value="EFh"/>
    <property type="match status" value="1"/>
</dbReference>
<protein>
    <recommendedName>
        <fullName evidence="3">EF-hand domain-containing protein</fullName>
    </recommendedName>
</protein>
<organism evidence="4 5">
    <name type="scientific">Oryza rufipogon</name>
    <name type="common">Brownbeard rice</name>
    <name type="synonym">Asian wild rice</name>
    <dbReference type="NCBI Taxonomy" id="4529"/>
    <lineage>
        <taxon>Eukaryota</taxon>
        <taxon>Viridiplantae</taxon>
        <taxon>Streptophyta</taxon>
        <taxon>Embryophyta</taxon>
        <taxon>Tracheophyta</taxon>
        <taxon>Spermatophyta</taxon>
        <taxon>Magnoliopsida</taxon>
        <taxon>Liliopsida</taxon>
        <taxon>Poales</taxon>
        <taxon>Poaceae</taxon>
        <taxon>BOP clade</taxon>
        <taxon>Oryzoideae</taxon>
        <taxon>Oryzeae</taxon>
        <taxon>Oryzinae</taxon>
        <taxon>Oryza</taxon>
    </lineage>
</organism>
<dbReference type="Gene3D" id="1.10.238.10">
    <property type="entry name" value="EF-hand"/>
    <property type="match status" value="1"/>
</dbReference>
<keyword evidence="1" id="KW-0677">Repeat</keyword>
<dbReference type="SUPFAM" id="SSF47473">
    <property type="entry name" value="EF-hand"/>
    <property type="match status" value="1"/>
</dbReference>
<keyword evidence="5" id="KW-1185">Reference proteome</keyword>
<evidence type="ECO:0000313" key="5">
    <source>
        <dbReference type="Proteomes" id="UP000008022"/>
    </source>
</evidence>
<dbReference type="Pfam" id="PF13499">
    <property type="entry name" value="EF-hand_7"/>
    <property type="match status" value="1"/>
</dbReference>
<reference evidence="5" key="1">
    <citation type="submission" date="2013-06" db="EMBL/GenBank/DDBJ databases">
        <authorList>
            <person name="Zhao Q."/>
        </authorList>
    </citation>
    <scope>NUCLEOTIDE SEQUENCE</scope>
    <source>
        <strain evidence="5">cv. W1943</strain>
    </source>
</reference>
<dbReference type="STRING" id="4529.A0A0E0MXZ6"/>
<evidence type="ECO:0000256" key="2">
    <source>
        <dbReference type="SAM" id="MobiDB-lite"/>
    </source>
</evidence>
<dbReference type="EnsemblPlants" id="ORUFI01G21850.1">
    <property type="protein sequence ID" value="ORUFI01G21850.1"/>
    <property type="gene ID" value="ORUFI01G21850"/>
</dbReference>
<dbReference type="Proteomes" id="UP000008022">
    <property type="component" value="Unassembled WGS sequence"/>
</dbReference>
<dbReference type="AlphaFoldDB" id="A0A0E0MXZ6"/>
<dbReference type="GO" id="GO:0005509">
    <property type="term" value="F:calcium ion binding"/>
    <property type="evidence" value="ECO:0007669"/>
    <property type="project" value="InterPro"/>
</dbReference>
<dbReference type="InterPro" id="IPR050230">
    <property type="entry name" value="CALM/Myosin/TropC-like"/>
</dbReference>
<sequence length="86" mass="9484">MEKFWVDASSDFDGGAGKKSMQKNGKFNNMKAALAGSITTKELRTMMHILGLNPTEAELQDIIGEVDTDGSSGSFDFHEFLRLIVR</sequence>
<feature type="domain" description="EF-hand" evidence="3">
    <location>
        <begin position="35"/>
        <end position="84"/>
    </location>
</feature>
<dbReference type="HOGENOM" id="CLU_2501869_0_0_1"/>
<dbReference type="Gramene" id="ORUFI01G21850.1">
    <property type="protein sequence ID" value="ORUFI01G21850.1"/>
    <property type="gene ID" value="ORUFI01G21850"/>
</dbReference>
<dbReference type="GO" id="GO:0016460">
    <property type="term" value="C:myosin II complex"/>
    <property type="evidence" value="ECO:0007669"/>
    <property type="project" value="TreeGrafter"/>
</dbReference>
<evidence type="ECO:0000259" key="3">
    <source>
        <dbReference type="Pfam" id="PF13499"/>
    </source>
</evidence>
<dbReference type="PANTHER" id="PTHR23048:SF0">
    <property type="entry name" value="CALMODULIN LIKE 3"/>
    <property type="match status" value="1"/>
</dbReference>
<accession>A0A0E0MXZ6</accession>
<dbReference type="FunFam" id="1.10.238.10:FF:000641">
    <property type="entry name" value="Os02g0253601 protein"/>
    <property type="match status" value="1"/>
</dbReference>
<evidence type="ECO:0000313" key="4">
    <source>
        <dbReference type="EnsemblPlants" id="ORUFI01G21850.1"/>
    </source>
</evidence>
<name>A0A0E0MXZ6_ORYRU</name>
<evidence type="ECO:0000256" key="1">
    <source>
        <dbReference type="ARBA" id="ARBA00022737"/>
    </source>
</evidence>
<dbReference type="OMA" id="ELRTMMH"/>
<dbReference type="InterPro" id="IPR002048">
    <property type="entry name" value="EF_hand_dom"/>
</dbReference>
<proteinExistence type="predicted"/>
<dbReference type="InterPro" id="IPR011992">
    <property type="entry name" value="EF-hand-dom_pair"/>
</dbReference>
<dbReference type="eggNOG" id="KOG0027">
    <property type="taxonomic scope" value="Eukaryota"/>
</dbReference>
<feature type="region of interest" description="Disordered" evidence="2">
    <location>
        <begin position="1"/>
        <end position="20"/>
    </location>
</feature>
<reference evidence="4" key="2">
    <citation type="submission" date="2015-06" db="UniProtKB">
        <authorList>
            <consortium name="EnsemblPlants"/>
        </authorList>
    </citation>
    <scope>IDENTIFICATION</scope>
</reference>